<dbReference type="InterPro" id="IPR002202">
    <property type="entry name" value="HMG_CoA_Rdtase"/>
</dbReference>
<dbReference type="InterPro" id="IPR009029">
    <property type="entry name" value="HMG_CoA_Rdtase_sub-bd_dom_sf"/>
</dbReference>
<dbReference type="PROSITE" id="PS01192">
    <property type="entry name" value="HMG_COA_REDUCTASE_3"/>
    <property type="match status" value="1"/>
</dbReference>
<organism evidence="9">
    <name type="scientific">Aphanomyces astaci</name>
    <name type="common">Crayfish plague agent</name>
    <dbReference type="NCBI Taxonomy" id="112090"/>
    <lineage>
        <taxon>Eukaryota</taxon>
        <taxon>Sar</taxon>
        <taxon>Stramenopiles</taxon>
        <taxon>Oomycota</taxon>
        <taxon>Saprolegniomycetes</taxon>
        <taxon>Saprolegniales</taxon>
        <taxon>Verrucalvaceae</taxon>
        <taxon>Aphanomyces</taxon>
    </lineage>
</organism>
<dbReference type="GO" id="GO:0015936">
    <property type="term" value="P:coenzyme A metabolic process"/>
    <property type="evidence" value="ECO:0007669"/>
    <property type="project" value="InterPro"/>
</dbReference>
<dbReference type="NCBIfam" id="TIGR00533">
    <property type="entry name" value="HMG_CoA_R_NADP"/>
    <property type="match status" value="1"/>
</dbReference>
<keyword evidence="6" id="KW-0256">Endoplasmic reticulum</keyword>
<dbReference type="GO" id="GO:0016126">
    <property type="term" value="P:sterol biosynthetic process"/>
    <property type="evidence" value="ECO:0007669"/>
    <property type="project" value="TreeGrafter"/>
</dbReference>
<evidence type="ECO:0000256" key="6">
    <source>
        <dbReference type="RuleBase" id="RU361219"/>
    </source>
</evidence>
<proteinExistence type="inferred from homology"/>
<dbReference type="PANTHER" id="PTHR10572">
    <property type="entry name" value="3-HYDROXY-3-METHYLGLUTARYL-COENZYME A REDUCTASE"/>
    <property type="match status" value="1"/>
</dbReference>
<feature type="chain" id="PRO_5004840607" description="3-hydroxy-3-methylglutaryl coenzyme A reductase" evidence="8">
    <location>
        <begin position="19"/>
        <end position="919"/>
    </location>
</feature>
<evidence type="ECO:0000256" key="4">
    <source>
        <dbReference type="ARBA" id="ARBA00023002"/>
    </source>
</evidence>
<dbReference type="InterPro" id="IPR009023">
    <property type="entry name" value="HMG_CoA_Rdtase_NAD(P)-bd_sf"/>
</dbReference>
<gene>
    <name evidence="9" type="ORF">H257_11833</name>
</gene>
<dbReference type="STRING" id="112090.W4G0R2"/>
<dbReference type="EMBL" id="KI913149">
    <property type="protein sequence ID" value="ETV73297.1"/>
    <property type="molecule type" value="Genomic_DNA"/>
</dbReference>
<dbReference type="FunFam" id="3.30.70.420:FF:000001">
    <property type="entry name" value="3-hydroxy-3-methylglutaryl coenzyme A reductase"/>
    <property type="match status" value="1"/>
</dbReference>
<feature type="region of interest" description="Disordered" evidence="7">
    <location>
        <begin position="835"/>
        <end position="908"/>
    </location>
</feature>
<feature type="transmembrane region" description="Helical" evidence="6">
    <location>
        <begin position="83"/>
        <end position="101"/>
    </location>
</feature>
<keyword evidence="6" id="KW-1133">Transmembrane helix</keyword>
<comment type="pathway">
    <text evidence="6">Metabolic intermediate biosynthesis; (R)-mevalonate biosynthesis; (R)-mevalonate from acetyl-CoA: step 3/3.</text>
</comment>
<dbReference type="GeneID" id="20813829"/>
<evidence type="ECO:0000256" key="7">
    <source>
        <dbReference type="SAM" id="MobiDB-lite"/>
    </source>
</evidence>
<dbReference type="GO" id="GO:0005789">
    <property type="term" value="C:endoplasmic reticulum membrane"/>
    <property type="evidence" value="ECO:0007669"/>
    <property type="project" value="UniProtKB-SubCell"/>
</dbReference>
<evidence type="ECO:0000256" key="3">
    <source>
        <dbReference type="ARBA" id="ARBA00022857"/>
    </source>
</evidence>
<dbReference type="VEuPathDB" id="FungiDB:H257_11833"/>
<comment type="similarity">
    <text evidence="2 6">Belongs to the HMG-CoA reductase family.</text>
</comment>
<dbReference type="PANTHER" id="PTHR10572:SF24">
    <property type="entry name" value="3-HYDROXY-3-METHYLGLUTARYL-COENZYME A REDUCTASE"/>
    <property type="match status" value="1"/>
</dbReference>
<dbReference type="SUPFAM" id="SSF55035">
    <property type="entry name" value="NAD-binding domain of HMG-CoA reductase"/>
    <property type="match status" value="1"/>
</dbReference>
<feature type="compositionally biased region" description="Polar residues" evidence="7">
    <location>
        <begin position="899"/>
        <end position="908"/>
    </location>
</feature>
<keyword evidence="8" id="KW-0732">Signal</keyword>
<dbReference type="AlphaFoldDB" id="W4G0R2"/>
<dbReference type="InterPro" id="IPR023282">
    <property type="entry name" value="HMG_CoA_Rdtase_N"/>
</dbReference>
<dbReference type="SUPFAM" id="SSF56542">
    <property type="entry name" value="Substrate-binding domain of HMG-CoA reductase"/>
    <property type="match status" value="1"/>
</dbReference>
<keyword evidence="3 6" id="KW-0521">NADP</keyword>
<dbReference type="PROSITE" id="PS50065">
    <property type="entry name" value="HMG_COA_REDUCTASE_4"/>
    <property type="match status" value="1"/>
</dbReference>
<evidence type="ECO:0000256" key="8">
    <source>
        <dbReference type="SAM" id="SignalP"/>
    </source>
</evidence>
<feature type="compositionally biased region" description="Low complexity" evidence="7">
    <location>
        <begin position="868"/>
        <end position="880"/>
    </location>
</feature>
<dbReference type="Gene3D" id="3.30.70.420">
    <property type="entry name" value="Hydroxymethylglutaryl-CoA reductase, class I/II, NAD/NADP-binding domain"/>
    <property type="match status" value="1"/>
</dbReference>
<accession>W4G0R2</accession>
<dbReference type="Pfam" id="PF00368">
    <property type="entry name" value="HMG-CoA_red"/>
    <property type="match status" value="1"/>
</dbReference>
<sequence>MMLIVLAAVAISSDGVRSVLEETFAWLVQVLVDNTQEFFWGLLLLTCFCLLSYIMEPEKPKGEPRAESRNSSSNKPRWEVFRVTNYIVSAMFVVSLSLLISNQNNHHAIDSSSTSTSKSPSSSNPMVFYASACGCIMSLTYFFAFFAVGFVSNQVHEDSSEDEKDLDDSKWKQPKKANASPAIATSCQPPMQPIAPAKAPASLLTPPLSTLDADDEAIYQKLTTKNPVTGRPLLALHDLEKTLQDYERAVRLRRHYFEAQSQLDFTHLPIHGYDYGKIYGSNCEVVVGYVPMPVGLAGPIRVNGDMVYLPMATTEGCLIASTNRGCKVLSMDPRGVDAIILADAITRAPCVRFERAAEAAALKAFLDDKVNFDALAAEFNSTTRYGRMTSVKTIQSGRNCYVRLSCNAGNAMGMNMVSKGTLAVLAFLKSLFPSMELVAISGNVCTDKKSAAINWIDGRGKSVVADAVVKASVVESVLKTTVDALVDLNIQKNFVGSAMAGSLGGFNAHAANILTAIYLATGQDPAQNVESSSCMTNMEKTADGDLYMSVTMPSMEVGTVGGGTHLAPQQACLGLMGCAPHQTHEQGESGARRLACAIAAGVMAGELSLLAALATNELVKSHMDLNRKNEDTAAGVDRRASRLVLQRCPHCNCEYGSASLPIHMTRCRMLVSSTDDAVMGTNDVGAPTTNKAIPPLSALCIKFILANLHATCINGLYSQPASQAWLLASLPEAVTQQVMVCMVHRLQKMTCSYEKHKAQLRAVTDKCLVLEVAADQARVVRRDRDRLAQLLTVKSNDMTHLRRQTDALQKQLSNVHTLVTKLTRQVDVLERAKGTADATVQSLRQRQQLKQTPAAARPRVSSVHPTASSCPRPVRSSSSSIHGRAQVMAPPVRPRPRSLGSNIPLPSTTNYYCTAGDTT</sequence>
<dbReference type="PRINTS" id="PR00071">
    <property type="entry name" value="HMGCOARDTASE"/>
</dbReference>
<keyword evidence="5 6" id="KW-0472">Membrane</keyword>
<dbReference type="OrthoDB" id="310654at2759"/>
<dbReference type="EC" id="1.1.1.34" evidence="6"/>
<keyword evidence="4 6" id="KW-0560">Oxidoreductase</keyword>
<comment type="catalytic activity">
    <reaction evidence="6">
        <text>(R)-mevalonate + 2 NADP(+) + CoA = (3S)-3-hydroxy-3-methylglutaryl-CoA + 2 NADPH + 2 H(+)</text>
        <dbReference type="Rhea" id="RHEA:15989"/>
        <dbReference type="ChEBI" id="CHEBI:15378"/>
        <dbReference type="ChEBI" id="CHEBI:36464"/>
        <dbReference type="ChEBI" id="CHEBI:43074"/>
        <dbReference type="ChEBI" id="CHEBI:57287"/>
        <dbReference type="ChEBI" id="CHEBI:57783"/>
        <dbReference type="ChEBI" id="CHEBI:58349"/>
        <dbReference type="EC" id="1.1.1.34"/>
    </reaction>
</comment>
<feature type="transmembrane region" description="Helical" evidence="6">
    <location>
        <begin position="39"/>
        <end position="55"/>
    </location>
</feature>
<dbReference type="GO" id="GO:0008299">
    <property type="term" value="P:isoprenoid biosynthetic process"/>
    <property type="evidence" value="ECO:0007669"/>
    <property type="project" value="InterPro"/>
</dbReference>
<dbReference type="FunFam" id="3.90.770.10:FF:000001">
    <property type="entry name" value="3-hydroxy-3-methylglutaryl coenzyme A reductase"/>
    <property type="match status" value="1"/>
</dbReference>
<dbReference type="RefSeq" id="XP_009837173.1">
    <property type="nucleotide sequence ID" value="XM_009838871.1"/>
</dbReference>
<dbReference type="Gene3D" id="3.90.770.10">
    <property type="entry name" value="3-hydroxy-3-methylglutaryl-coenzyme A Reductase, Chain A, domain 2"/>
    <property type="match status" value="1"/>
</dbReference>
<feature type="compositionally biased region" description="Polar residues" evidence="7">
    <location>
        <begin position="838"/>
        <end position="851"/>
    </location>
</feature>
<keyword evidence="6" id="KW-0812">Transmembrane</keyword>
<dbReference type="GO" id="GO:0004420">
    <property type="term" value="F:hydroxymethylglutaryl-CoA reductase (NADPH) activity"/>
    <property type="evidence" value="ECO:0007669"/>
    <property type="project" value="UniProtKB-EC"/>
</dbReference>
<feature type="signal peptide" evidence="8">
    <location>
        <begin position="1"/>
        <end position="18"/>
    </location>
</feature>
<dbReference type="Gene3D" id="1.10.3270.10">
    <property type="entry name" value="HMGR, N-terminal domain"/>
    <property type="match status" value="1"/>
</dbReference>
<comment type="subcellular location">
    <subcellularLocation>
        <location evidence="6">Endoplasmic reticulum membrane</location>
        <topology evidence="6">Multi-pass membrane protein</topology>
    </subcellularLocation>
    <subcellularLocation>
        <location evidence="1">Membrane</location>
    </subcellularLocation>
</comment>
<evidence type="ECO:0000256" key="1">
    <source>
        <dbReference type="ARBA" id="ARBA00004370"/>
    </source>
</evidence>
<protein>
    <recommendedName>
        <fullName evidence="6">3-hydroxy-3-methylglutaryl coenzyme A reductase</fullName>
        <shortName evidence="6">HMG-CoA reductase</shortName>
        <ecNumber evidence="6">1.1.1.34</ecNumber>
    </recommendedName>
</protein>
<dbReference type="InterPro" id="IPR004554">
    <property type="entry name" value="HMG_CoA_Rdtase_eu_arc"/>
</dbReference>
<evidence type="ECO:0000256" key="5">
    <source>
        <dbReference type="ARBA" id="ARBA00023136"/>
    </source>
</evidence>
<dbReference type="PROSITE" id="PS00318">
    <property type="entry name" value="HMG_COA_REDUCTASE_2"/>
    <property type="match status" value="1"/>
</dbReference>
<dbReference type="GO" id="GO:0005778">
    <property type="term" value="C:peroxisomal membrane"/>
    <property type="evidence" value="ECO:0007669"/>
    <property type="project" value="TreeGrafter"/>
</dbReference>
<dbReference type="UniPathway" id="UPA00058">
    <property type="reaction ID" value="UER00103"/>
</dbReference>
<reference evidence="9" key="1">
    <citation type="submission" date="2013-12" db="EMBL/GenBank/DDBJ databases">
        <title>The Genome Sequence of Aphanomyces astaci APO3.</title>
        <authorList>
            <consortium name="The Broad Institute Genomics Platform"/>
            <person name="Russ C."/>
            <person name="Tyler B."/>
            <person name="van West P."/>
            <person name="Dieguez-Uribeondo J."/>
            <person name="Young S.K."/>
            <person name="Zeng Q."/>
            <person name="Gargeya S."/>
            <person name="Fitzgerald M."/>
            <person name="Abouelleil A."/>
            <person name="Alvarado L."/>
            <person name="Chapman S.B."/>
            <person name="Gainer-Dewar J."/>
            <person name="Goldberg J."/>
            <person name="Griggs A."/>
            <person name="Gujja S."/>
            <person name="Hansen M."/>
            <person name="Howarth C."/>
            <person name="Imamovic A."/>
            <person name="Ireland A."/>
            <person name="Larimer J."/>
            <person name="McCowan C."/>
            <person name="Murphy C."/>
            <person name="Pearson M."/>
            <person name="Poon T.W."/>
            <person name="Priest M."/>
            <person name="Roberts A."/>
            <person name="Saif S."/>
            <person name="Shea T."/>
            <person name="Sykes S."/>
            <person name="Wortman J."/>
            <person name="Nusbaum C."/>
            <person name="Birren B."/>
        </authorList>
    </citation>
    <scope>NUCLEOTIDE SEQUENCE [LARGE SCALE GENOMIC DNA]</scope>
    <source>
        <strain evidence="9">APO3</strain>
    </source>
</reference>
<feature type="region of interest" description="Disordered" evidence="7">
    <location>
        <begin position="161"/>
        <end position="186"/>
    </location>
</feature>
<dbReference type="InterPro" id="IPR023074">
    <property type="entry name" value="HMG_CoA_Rdtase_cat_sf"/>
</dbReference>
<evidence type="ECO:0000256" key="2">
    <source>
        <dbReference type="ARBA" id="ARBA00007661"/>
    </source>
</evidence>
<feature type="transmembrane region" description="Helical" evidence="6">
    <location>
        <begin position="126"/>
        <end position="151"/>
    </location>
</feature>
<name>W4G0R2_APHAT</name>
<evidence type="ECO:0000313" key="9">
    <source>
        <dbReference type="EMBL" id="ETV73297.1"/>
    </source>
</evidence>
<dbReference type="CDD" id="cd00643">
    <property type="entry name" value="HMG-CoA_reductase_classI"/>
    <property type="match status" value="1"/>
</dbReference>
<dbReference type="InterPro" id="IPR023076">
    <property type="entry name" value="HMG_CoA_Rdtase_CS"/>
</dbReference>